<name>A0A4S2FPV7_9BACT</name>
<reference evidence="3 4" key="1">
    <citation type="submission" date="2019-04" db="EMBL/GenBank/DDBJ databases">
        <title>Microbes associate with the intestines of laboratory mice.</title>
        <authorList>
            <person name="Navarre W."/>
            <person name="Wong E."/>
            <person name="Huang K."/>
            <person name="Tropini C."/>
            <person name="Ng K."/>
            <person name="Yu B."/>
        </authorList>
    </citation>
    <scope>NUCLEOTIDE SEQUENCE [LARGE SCALE GENOMIC DNA]</scope>
    <source>
        <strain evidence="3 4">NM06_A21</strain>
    </source>
</reference>
<dbReference type="AlphaFoldDB" id="A0A4S2FPV7"/>
<keyword evidence="3" id="KW-0067">ATP-binding</keyword>
<evidence type="ECO:0000313" key="3">
    <source>
        <dbReference type="EMBL" id="TGY71160.1"/>
    </source>
</evidence>
<sequence>MTMDNYLSRYIESTISKKMKSSGVVLVEGPKFCGKTTTSALFAKSEIRLNTKAAIQIARIEPYNVLIGERPRLIDEWQTVPDLWNQAKAWIDENPGFGQFIFTGSSTPVDNSDIFHSGAGRITRVMMRPMSLFESCDSKGSVSLSFLFDNHNPAIFDMNEGYGLSDTAFLLCRGGWPLSIQPEKDVALEVTSNYYESLFNLGNSENPKFRNKNPEIMKIVMRAYARHVSTQTSTTKILADIAARDSRSISNKTFEEYADALTDLFIIEDMEAWNPNLRSKTVVRSTPTHHFVDSSIAAQALGASPADLMSDLNTFGLLFEDMAVRDLRVYAQTLNGNVLHYRDSRGLECDTIVHLKDGRWAPIEIKLGGDNLIEEGAKNLLKLKSDIAEKNQPSFMMILTATGPAYRRQDGIYVVPINCLKA</sequence>
<feature type="domain" description="AAA" evidence="1">
    <location>
        <begin position="23"/>
        <end position="135"/>
    </location>
</feature>
<organism evidence="3 4">
    <name type="scientific">Muribaculum intestinale</name>
    <dbReference type="NCBI Taxonomy" id="1796646"/>
    <lineage>
        <taxon>Bacteria</taxon>
        <taxon>Pseudomonadati</taxon>
        <taxon>Bacteroidota</taxon>
        <taxon>Bacteroidia</taxon>
        <taxon>Bacteroidales</taxon>
        <taxon>Muribaculaceae</taxon>
        <taxon>Muribaculum</taxon>
    </lineage>
</organism>
<evidence type="ECO:0000313" key="4">
    <source>
        <dbReference type="Proteomes" id="UP000306630"/>
    </source>
</evidence>
<dbReference type="GO" id="GO:0005524">
    <property type="term" value="F:ATP binding"/>
    <property type="evidence" value="ECO:0007669"/>
    <property type="project" value="UniProtKB-KW"/>
</dbReference>
<gene>
    <name evidence="3" type="ORF">E5333_11855</name>
</gene>
<proteinExistence type="predicted"/>
<dbReference type="Pfam" id="PF13173">
    <property type="entry name" value="AAA_14"/>
    <property type="match status" value="1"/>
</dbReference>
<dbReference type="InterPro" id="IPR025420">
    <property type="entry name" value="DUF4143"/>
</dbReference>
<dbReference type="InterPro" id="IPR027417">
    <property type="entry name" value="P-loop_NTPase"/>
</dbReference>
<keyword evidence="3" id="KW-0547">Nucleotide-binding</keyword>
<dbReference type="PANTHER" id="PTHR43566">
    <property type="entry name" value="CONSERVED PROTEIN"/>
    <property type="match status" value="1"/>
</dbReference>
<protein>
    <submittedName>
        <fullName evidence="3">ATP-binding protein</fullName>
    </submittedName>
</protein>
<dbReference type="SUPFAM" id="SSF52540">
    <property type="entry name" value="P-loop containing nucleoside triphosphate hydrolases"/>
    <property type="match status" value="1"/>
</dbReference>
<comment type="caution">
    <text evidence="3">The sequence shown here is derived from an EMBL/GenBank/DDBJ whole genome shotgun (WGS) entry which is preliminary data.</text>
</comment>
<dbReference type="EMBL" id="SRYD01000052">
    <property type="protein sequence ID" value="TGY71160.1"/>
    <property type="molecule type" value="Genomic_DNA"/>
</dbReference>
<dbReference type="PANTHER" id="PTHR43566:SF2">
    <property type="entry name" value="DUF4143 DOMAIN-CONTAINING PROTEIN"/>
    <property type="match status" value="1"/>
</dbReference>
<feature type="domain" description="DUF4143" evidence="2">
    <location>
        <begin position="210"/>
        <end position="367"/>
    </location>
</feature>
<evidence type="ECO:0000259" key="2">
    <source>
        <dbReference type="Pfam" id="PF13635"/>
    </source>
</evidence>
<dbReference type="Pfam" id="PF13635">
    <property type="entry name" value="DUF4143"/>
    <property type="match status" value="1"/>
</dbReference>
<dbReference type="Proteomes" id="UP000306630">
    <property type="component" value="Unassembled WGS sequence"/>
</dbReference>
<dbReference type="InterPro" id="IPR041682">
    <property type="entry name" value="AAA_14"/>
</dbReference>
<evidence type="ECO:0000259" key="1">
    <source>
        <dbReference type="Pfam" id="PF13173"/>
    </source>
</evidence>
<accession>A0A4S2FPV7</accession>